<gene>
    <name evidence="5" type="ORF">LG52_964</name>
</gene>
<comment type="similarity">
    <text evidence="2">Belongs to the citrate synthase family.</text>
</comment>
<accession>A0A0D8BYA6</accession>
<dbReference type="Pfam" id="PF00285">
    <property type="entry name" value="Citrate_synt"/>
    <property type="match status" value="1"/>
</dbReference>
<dbReference type="CDD" id="cd06100">
    <property type="entry name" value="CCL_ACL-C"/>
    <property type="match status" value="1"/>
</dbReference>
<dbReference type="GO" id="GO:0006099">
    <property type="term" value="P:tricarboxylic acid cycle"/>
    <property type="evidence" value="ECO:0007669"/>
    <property type="project" value="UniProtKB-UniPathway"/>
</dbReference>
<dbReference type="InterPro" id="IPR002020">
    <property type="entry name" value="Citrate_synthase"/>
</dbReference>
<evidence type="ECO:0000256" key="4">
    <source>
        <dbReference type="ARBA" id="ARBA00022679"/>
    </source>
</evidence>
<protein>
    <recommendedName>
        <fullName evidence="3">citrate synthase (unknown stereospecificity)</fullName>
        <ecNumber evidence="3">2.3.3.16</ecNumber>
    </recommendedName>
</protein>
<evidence type="ECO:0000256" key="1">
    <source>
        <dbReference type="ARBA" id="ARBA00005163"/>
    </source>
</evidence>
<dbReference type="EMBL" id="JYBP01000003">
    <property type="protein sequence ID" value="KJE28347.1"/>
    <property type="molecule type" value="Genomic_DNA"/>
</dbReference>
<dbReference type="NCBIfam" id="NF004864">
    <property type="entry name" value="PRK06224.1-1"/>
    <property type="match status" value="1"/>
</dbReference>
<comment type="caution">
    <text evidence="5">The sequence shown here is derived from an EMBL/GenBank/DDBJ whole genome shotgun (WGS) entry which is preliminary data.</text>
</comment>
<dbReference type="GO" id="GO:0036440">
    <property type="term" value="F:citrate synthase activity"/>
    <property type="evidence" value="ECO:0007669"/>
    <property type="project" value="UniProtKB-EC"/>
</dbReference>
<sequence length="280" mass="30606">MKQRSALDMYADGGAWWETSISDVRKNEILIRGYPIEELIGNVSYTQMLYLLLCGEILSEKKAKLWESVLVAGADHGPRAPSIAAARMAATCGISFNSCVATGINVLGDVHGGAVEKAMALFYETNEQIEIRGGEGAMADVIGERFEQFRREGRKLPGFGHQLHDDDPRVRRLYALAGELVEEGEISGRYLAIAEAYRSHLEKTKGKRMTMNIDGVAAAIQCELGVPAAAAKGVFALSRGMGIVAHAFEEWQNGVLIKGPCPNRDDLVRYTGPAKRHLEK</sequence>
<keyword evidence="4" id="KW-0808">Transferase</keyword>
<evidence type="ECO:0000313" key="6">
    <source>
        <dbReference type="Proteomes" id="UP000032522"/>
    </source>
</evidence>
<comment type="pathway">
    <text evidence="1">Carbohydrate metabolism; tricarboxylic acid cycle.</text>
</comment>
<organism evidence="5 6">
    <name type="scientific">Geobacillus kaustophilus</name>
    <dbReference type="NCBI Taxonomy" id="1462"/>
    <lineage>
        <taxon>Bacteria</taxon>
        <taxon>Bacillati</taxon>
        <taxon>Bacillota</taxon>
        <taxon>Bacilli</taxon>
        <taxon>Bacillales</taxon>
        <taxon>Anoxybacillaceae</taxon>
        <taxon>Geobacillus</taxon>
        <taxon>Geobacillus thermoleovorans group</taxon>
    </lineage>
</organism>
<proteinExistence type="inferred from homology"/>
<dbReference type="GO" id="GO:0005829">
    <property type="term" value="C:cytosol"/>
    <property type="evidence" value="ECO:0007669"/>
    <property type="project" value="TreeGrafter"/>
</dbReference>
<dbReference type="InterPro" id="IPR016142">
    <property type="entry name" value="Citrate_synth-like_lrg_a-sub"/>
</dbReference>
<reference evidence="5 6" key="1">
    <citation type="submission" date="2015-01" db="EMBL/GenBank/DDBJ databases">
        <authorList>
            <person name="Filippidou S."/>
            <person name="Jeanneret N."/>
            <person name="Russel-Delif L."/>
            <person name="Junier T."/>
            <person name="Wunderlin T."/>
            <person name="Molina V."/>
            <person name="Johnson S.L."/>
            <person name="Davenport K.W."/>
            <person name="Chain P.S."/>
            <person name="Dorador C."/>
            <person name="Junier P."/>
        </authorList>
    </citation>
    <scope>NUCLEOTIDE SEQUENCE [LARGE SCALE GENOMIC DNA]</scope>
    <source>
        <strain evidence="5 6">Et7/4</strain>
    </source>
</reference>
<dbReference type="Gene3D" id="1.10.580.10">
    <property type="entry name" value="Citrate Synthase, domain 1"/>
    <property type="match status" value="2"/>
</dbReference>
<dbReference type="Gene3D" id="1.10.230.10">
    <property type="entry name" value="Cytochrome P450-Terp, domain 2"/>
    <property type="match status" value="1"/>
</dbReference>
<dbReference type="AlphaFoldDB" id="A0A0D8BYA6"/>
<dbReference type="PATRIC" id="fig|1462.6.peg.1130"/>
<dbReference type="EC" id="2.3.3.16" evidence="3"/>
<dbReference type="InterPro" id="IPR016143">
    <property type="entry name" value="Citrate_synth-like_sm_a-sub"/>
</dbReference>
<dbReference type="OrthoDB" id="9759263at2"/>
<evidence type="ECO:0000313" key="5">
    <source>
        <dbReference type="EMBL" id="KJE28347.1"/>
    </source>
</evidence>
<dbReference type="InterPro" id="IPR036969">
    <property type="entry name" value="Citrate_synthase_sf"/>
</dbReference>
<name>A0A0D8BYA6_GEOKU</name>
<evidence type="ECO:0000256" key="2">
    <source>
        <dbReference type="ARBA" id="ARBA00010566"/>
    </source>
</evidence>
<dbReference type="PANTHER" id="PTHR11739">
    <property type="entry name" value="CITRATE SYNTHASE"/>
    <property type="match status" value="1"/>
</dbReference>
<dbReference type="SUPFAM" id="SSF48256">
    <property type="entry name" value="Citrate synthase"/>
    <property type="match status" value="1"/>
</dbReference>
<dbReference type="UniPathway" id="UPA00223"/>
<dbReference type="PANTHER" id="PTHR11739:SF4">
    <property type="entry name" value="CITRATE SYNTHASE, PEROXISOMAL"/>
    <property type="match status" value="1"/>
</dbReference>
<dbReference type="GO" id="GO:0005975">
    <property type="term" value="P:carbohydrate metabolic process"/>
    <property type="evidence" value="ECO:0007669"/>
    <property type="project" value="TreeGrafter"/>
</dbReference>
<evidence type="ECO:0000256" key="3">
    <source>
        <dbReference type="ARBA" id="ARBA00012972"/>
    </source>
</evidence>
<dbReference type="RefSeq" id="WP_014196107.1">
    <property type="nucleotide sequence ID" value="NZ_JYBP01000003.1"/>
</dbReference>
<dbReference type="Proteomes" id="UP000032522">
    <property type="component" value="Unassembled WGS sequence"/>
</dbReference>